<feature type="transmembrane region" description="Helical" evidence="1">
    <location>
        <begin position="126"/>
        <end position="148"/>
    </location>
</feature>
<evidence type="ECO:0000313" key="3">
    <source>
        <dbReference type="Proteomes" id="UP000530186"/>
    </source>
</evidence>
<dbReference type="EMBL" id="JACBNY010000010">
    <property type="protein sequence ID" value="MBA0016848.1"/>
    <property type="molecule type" value="Genomic_DNA"/>
</dbReference>
<feature type="transmembrane region" description="Helical" evidence="1">
    <location>
        <begin position="94"/>
        <end position="120"/>
    </location>
</feature>
<evidence type="ECO:0000313" key="2">
    <source>
        <dbReference type="EMBL" id="MBA0016848.1"/>
    </source>
</evidence>
<feature type="transmembrane region" description="Helical" evidence="1">
    <location>
        <begin position="155"/>
        <end position="173"/>
    </location>
</feature>
<dbReference type="RefSeq" id="WP_180747011.1">
    <property type="nucleotide sequence ID" value="NZ_CBCRWQ010000011.1"/>
</dbReference>
<comment type="caution">
    <text evidence="2">The sequence shown here is derived from an EMBL/GenBank/DDBJ whole genome shotgun (WGS) entry which is preliminary data.</text>
</comment>
<keyword evidence="3" id="KW-1185">Reference proteome</keyword>
<dbReference type="Proteomes" id="UP000530186">
    <property type="component" value="Unassembled WGS sequence"/>
</dbReference>
<keyword evidence="1" id="KW-1133">Transmembrane helix</keyword>
<proteinExistence type="predicted"/>
<gene>
    <name evidence="2" type="ORF">HZR21_06840</name>
</gene>
<evidence type="ECO:0000256" key="1">
    <source>
        <dbReference type="SAM" id="Phobius"/>
    </source>
</evidence>
<sequence>MNRIDRLKSLLWLRKQYLKSSIALLYMCVGTPIGDFTLLSLIPKFHGNISFLSSALAFVYSLTAGSFVSLMIGEEKEKKNLRTLILSGVKMYEYILSIVIFPFLFSVSACIYFPLLFGVVIPSWPIYFIIAISTTLIFILTNLSIGLLAKSQIHASLFSLGIVMVANFLPILADLSSNQLVQYFVKWSFIGANTEYFSKLEHFKITDSSILSMLLWIVGLFILTKFAFAWNRKEHD</sequence>
<dbReference type="AlphaFoldDB" id="A0A7V8N185"/>
<reference evidence="2 3" key="1">
    <citation type="submission" date="2020-07" db="EMBL/GenBank/DDBJ databases">
        <authorList>
            <person name="Hilgarth M."/>
            <person name="Werum V."/>
            <person name="Vogel R.F."/>
        </authorList>
    </citation>
    <scope>NUCLEOTIDE SEQUENCE [LARGE SCALE GENOMIC DNA]</scope>
    <source>
        <strain evidence="2 3">DSM 28961</strain>
    </source>
</reference>
<keyword evidence="1" id="KW-0812">Transmembrane</keyword>
<feature type="transmembrane region" description="Helical" evidence="1">
    <location>
        <begin position="49"/>
        <end position="73"/>
    </location>
</feature>
<dbReference type="GeneID" id="303195228"/>
<name>A0A7V8N185_9LACT</name>
<organism evidence="2 3">
    <name type="scientific">Pseudolactococcus laudensis</name>
    <dbReference type="NCBI Taxonomy" id="1494461"/>
    <lineage>
        <taxon>Bacteria</taxon>
        <taxon>Bacillati</taxon>
        <taxon>Bacillota</taxon>
        <taxon>Bacilli</taxon>
        <taxon>Lactobacillales</taxon>
        <taxon>Streptococcaceae</taxon>
        <taxon>Pseudolactococcus</taxon>
    </lineage>
</organism>
<feature type="transmembrane region" description="Helical" evidence="1">
    <location>
        <begin position="21"/>
        <end position="43"/>
    </location>
</feature>
<keyword evidence="1" id="KW-0472">Membrane</keyword>
<accession>A0A7V8N185</accession>
<feature type="transmembrane region" description="Helical" evidence="1">
    <location>
        <begin position="210"/>
        <end position="230"/>
    </location>
</feature>
<protein>
    <submittedName>
        <fullName evidence="2">ABC transporter permease</fullName>
    </submittedName>
</protein>